<comment type="catalytic activity">
    <reaction evidence="10">
        <text>DNA(n) + a 2'-deoxyribonucleoside 5'-triphosphate = DNA(n+1) + diphosphate</text>
        <dbReference type="Rhea" id="RHEA:22508"/>
        <dbReference type="Rhea" id="RHEA-COMP:17339"/>
        <dbReference type="Rhea" id="RHEA-COMP:17340"/>
        <dbReference type="ChEBI" id="CHEBI:33019"/>
        <dbReference type="ChEBI" id="CHEBI:61560"/>
        <dbReference type="ChEBI" id="CHEBI:173112"/>
        <dbReference type="EC" id="2.7.7.7"/>
    </reaction>
</comment>
<evidence type="ECO:0000256" key="6">
    <source>
        <dbReference type="ARBA" id="ARBA00022763"/>
    </source>
</evidence>
<dbReference type="Pfam" id="PF00476">
    <property type="entry name" value="DNA_pol_A"/>
    <property type="match status" value="1"/>
</dbReference>
<dbReference type="SUPFAM" id="SSF56672">
    <property type="entry name" value="DNA/RNA polymerases"/>
    <property type="match status" value="1"/>
</dbReference>
<gene>
    <name evidence="12" type="ORF">S01H1_78496</name>
</gene>
<keyword evidence="4" id="KW-0548">Nucleotidyltransferase</keyword>
<dbReference type="InterPro" id="IPR001098">
    <property type="entry name" value="DNA-dir_DNA_pol_A_palm_dom"/>
</dbReference>
<keyword evidence="5" id="KW-0235">DNA replication</keyword>
<dbReference type="EC" id="2.7.7.7" evidence="2"/>
<organism evidence="12">
    <name type="scientific">marine sediment metagenome</name>
    <dbReference type="NCBI Taxonomy" id="412755"/>
    <lineage>
        <taxon>unclassified sequences</taxon>
        <taxon>metagenomes</taxon>
        <taxon>ecological metagenomes</taxon>
    </lineage>
</organism>
<dbReference type="EMBL" id="BARS01052835">
    <property type="protein sequence ID" value="GAG46166.1"/>
    <property type="molecule type" value="Genomic_DNA"/>
</dbReference>
<keyword evidence="6" id="KW-0227">DNA damage</keyword>
<evidence type="ECO:0000313" key="12">
    <source>
        <dbReference type="EMBL" id="GAG46166.1"/>
    </source>
</evidence>
<dbReference type="GO" id="GO:0006302">
    <property type="term" value="P:double-strand break repair"/>
    <property type="evidence" value="ECO:0007669"/>
    <property type="project" value="TreeGrafter"/>
</dbReference>
<dbReference type="FunFam" id="1.20.1060.10:FF:000001">
    <property type="entry name" value="DNA polymerase I"/>
    <property type="match status" value="1"/>
</dbReference>
<evidence type="ECO:0000256" key="4">
    <source>
        <dbReference type="ARBA" id="ARBA00022695"/>
    </source>
</evidence>
<evidence type="ECO:0000256" key="7">
    <source>
        <dbReference type="ARBA" id="ARBA00022932"/>
    </source>
</evidence>
<comment type="similarity">
    <text evidence="1">Belongs to the DNA polymerase type-A family.</text>
</comment>
<evidence type="ECO:0000256" key="10">
    <source>
        <dbReference type="ARBA" id="ARBA00049244"/>
    </source>
</evidence>
<feature type="domain" description="DNA-directed DNA polymerase family A palm" evidence="11">
    <location>
        <begin position="34"/>
        <end position="229"/>
    </location>
</feature>
<evidence type="ECO:0000259" key="11">
    <source>
        <dbReference type="Pfam" id="PF00476"/>
    </source>
</evidence>
<dbReference type="AlphaFoldDB" id="X0ZCQ3"/>
<dbReference type="Gene3D" id="1.20.1060.10">
    <property type="entry name" value="Taq DNA Polymerase, Chain T, domain 4"/>
    <property type="match status" value="1"/>
</dbReference>
<comment type="caution">
    <text evidence="12">The sequence shown here is derived from an EMBL/GenBank/DDBJ whole genome shotgun (WGS) entry which is preliminary data.</text>
</comment>
<proteinExistence type="inferred from homology"/>
<evidence type="ECO:0000256" key="1">
    <source>
        <dbReference type="ARBA" id="ARBA00007705"/>
    </source>
</evidence>
<reference evidence="12" key="1">
    <citation type="journal article" date="2014" name="Front. Microbiol.">
        <title>High frequency of phylogenetically diverse reductive dehalogenase-homologous genes in deep subseafloor sedimentary metagenomes.</title>
        <authorList>
            <person name="Kawai M."/>
            <person name="Futagami T."/>
            <person name="Toyoda A."/>
            <person name="Takaki Y."/>
            <person name="Nishi S."/>
            <person name="Hori S."/>
            <person name="Arai W."/>
            <person name="Tsubouchi T."/>
            <person name="Morono Y."/>
            <person name="Uchiyama I."/>
            <person name="Ito T."/>
            <person name="Fujiyama A."/>
            <person name="Inagaki F."/>
            <person name="Takami H."/>
        </authorList>
    </citation>
    <scope>NUCLEOTIDE SEQUENCE</scope>
    <source>
        <strain evidence="12">Expedition CK06-06</strain>
    </source>
</reference>
<sequence length="230" mass="26483">MKDDDLDKFFSKVEIPLIEVLRDMEMEGVYVDKDILETMSDQLGKKLEESVKGIISEAGTEFNVNSTQQLAQILFDKFELPQIRKRSTAEEVLERLRDKHVLPGMILEYRKLNKLKNTYVDAFPNFIHPETARIHSNFNQTIAATGRLSSSSPNFQNIPIRSEIGREIRKAFRTQKKGWKIISADYSQIELRIMAHLSRDPGLIKAFQDGEDIHSRTASDIYNIPLDDVQ</sequence>
<feature type="non-terminal residue" evidence="12">
    <location>
        <position position="230"/>
    </location>
</feature>
<evidence type="ECO:0000256" key="2">
    <source>
        <dbReference type="ARBA" id="ARBA00012417"/>
    </source>
</evidence>
<dbReference type="InterPro" id="IPR002298">
    <property type="entry name" value="DNA_polymerase_A"/>
</dbReference>
<dbReference type="PRINTS" id="PR00868">
    <property type="entry name" value="DNAPOLI"/>
</dbReference>
<evidence type="ECO:0000256" key="9">
    <source>
        <dbReference type="ARBA" id="ARBA00023204"/>
    </source>
</evidence>
<dbReference type="PANTHER" id="PTHR10133:SF27">
    <property type="entry name" value="DNA POLYMERASE NU"/>
    <property type="match status" value="1"/>
</dbReference>
<accession>X0ZCQ3</accession>
<dbReference type="GO" id="GO:0006261">
    <property type="term" value="P:DNA-templated DNA replication"/>
    <property type="evidence" value="ECO:0007669"/>
    <property type="project" value="InterPro"/>
</dbReference>
<keyword evidence="7" id="KW-0239">DNA-directed DNA polymerase</keyword>
<evidence type="ECO:0000256" key="3">
    <source>
        <dbReference type="ARBA" id="ARBA00022679"/>
    </source>
</evidence>
<evidence type="ECO:0000256" key="8">
    <source>
        <dbReference type="ARBA" id="ARBA00023125"/>
    </source>
</evidence>
<dbReference type="Gene3D" id="1.10.150.20">
    <property type="entry name" value="5' to 3' exonuclease, C-terminal subdomain"/>
    <property type="match status" value="1"/>
</dbReference>
<dbReference type="InterPro" id="IPR043502">
    <property type="entry name" value="DNA/RNA_pol_sf"/>
</dbReference>
<name>X0ZCQ3_9ZZZZ</name>
<keyword evidence="3" id="KW-0808">Transferase</keyword>
<dbReference type="GO" id="GO:0003887">
    <property type="term" value="F:DNA-directed DNA polymerase activity"/>
    <property type="evidence" value="ECO:0007669"/>
    <property type="project" value="UniProtKB-KW"/>
</dbReference>
<keyword evidence="9" id="KW-0234">DNA repair</keyword>
<protein>
    <recommendedName>
        <fullName evidence="2">DNA-directed DNA polymerase</fullName>
        <ecNumber evidence="2">2.7.7.7</ecNumber>
    </recommendedName>
</protein>
<evidence type="ECO:0000256" key="5">
    <source>
        <dbReference type="ARBA" id="ARBA00022705"/>
    </source>
</evidence>
<dbReference type="Gene3D" id="3.30.70.370">
    <property type="match status" value="1"/>
</dbReference>
<keyword evidence="8" id="KW-0238">DNA-binding</keyword>
<dbReference type="PANTHER" id="PTHR10133">
    <property type="entry name" value="DNA POLYMERASE I"/>
    <property type="match status" value="1"/>
</dbReference>
<dbReference type="GO" id="GO:0003677">
    <property type="term" value="F:DNA binding"/>
    <property type="evidence" value="ECO:0007669"/>
    <property type="project" value="UniProtKB-KW"/>
</dbReference>